<dbReference type="Gene3D" id="3.40.50.1820">
    <property type="entry name" value="alpha/beta hydrolase"/>
    <property type="match status" value="1"/>
</dbReference>
<evidence type="ECO:0000256" key="2">
    <source>
        <dbReference type="SAM" id="SignalP"/>
    </source>
</evidence>
<evidence type="ECO:0000256" key="1">
    <source>
        <dbReference type="ARBA" id="ARBA00010701"/>
    </source>
</evidence>
<dbReference type="EMBL" id="OW152830">
    <property type="protein sequence ID" value="CAH2048333.1"/>
    <property type="molecule type" value="Genomic_DNA"/>
</dbReference>
<name>A0ABN8I7T5_9NEOP</name>
<organism evidence="4 5">
    <name type="scientific">Iphiclides podalirius</name>
    <name type="common">scarce swallowtail</name>
    <dbReference type="NCBI Taxonomy" id="110791"/>
    <lineage>
        <taxon>Eukaryota</taxon>
        <taxon>Metazoa</taxon>
        <taxon>Ecdysozoa</taxon>
        <taxon>Arthropoda</taxon>
        <taxon>Hexapoda</taxon>
        <taxon>Insecta</taxon>
        <taxon>Pterygota</taxon>
        <taxon>Neoptera</taxon>
        <taxon>Endopterygota</taxon>
        <taxon>Lepidoptera</taxon>
        <taxon>Glossata</taxon>
        <taxon>Ditrysia</taxon>
        <taxon>Papilionoidea</taxon>
        <taxon>Papilionidae</taxon>
        <taxon>Papilioninae</taxon>
        <taxon>Iphiclides</taxon>
    </lineage>
</organism>
<dbReference type="PIRSF" id="PIRSF000862">
    <property type="entry name" value="Steryl_ester_lip"/>
    <property type="match status" value="1"/>
</dbReference>
<proteinExistence type="inferred from homology"/>
<keyword evidence="2" id="KW-0732">Signal</keyword>
<dbReference type="InterPro" id="IPR029058">
    <property type="entry name" value="AB_hydrolase_fold"/>
</dbReference>
<feature type="chain" id="PRO_5045592535" description="Partial AB-hydrolase lipase domain-containing protein" evidence="2">
    <location>
        <begin position="21"/>
        <end position="393"/>
    </location>
</feature>
<gene>
    <name evidence="4" type="ORF">IPOD504_LOCUS6010</name>
</gene>
<evidence type="ECO:0000259" key="3">
    <source>
        <dbReference type="Pfam" id="PF04083"/>
    </source>
</evidence>
<dbReference type="InterPro" id="IPR006693">
    <property type="entry name" value="AB_hydrolase_lipase"/>
</dbReference>
<keyword evidence="5" id="KW-1185">Reference proteome</keyword>
<feature type="domain" description="Partial AB-hydrolase lipase" evidence="3">
    <location>
        <begin position="33"/>
        <end position="84"/>
    </location>
</feature>
<feature type="non-terminal residue" evidence="4">
    <location>
        <position position="393"/>
    </location>
</feature>
<dbReference type="InterPro" id="IPR025483">
    <property type="entry name" value="Lipase_euk"/>
</dbReference>
<evidence type="ECO:0000313" key="4">
    <source>
        <dbReference type="EMBL" id="CAH2048333.1"/>
    </source>
</evidence>
<reference evidence="4" key="1">
    <citation type="submission" date="2022-03" db="EMBL/GenBank/DDBJ databases">
        <authorList>
            <person name="Martin H S."/>
        </authorList>
    </citation>
    <scope>NUCLEOTIDE SEQUENCE</scope>
</reference>
<feature type="signal peptide" evidence="2">
    <location>
        <begin position="1"/>
        <end position="20"/>
    </location>
</feature>
<dbReference type="PANTHER" id="PTHR11005">
    <property type="entry name" value="LYSOSOMAL ACID LIPASE-RELATED"/>
    <property type="match status" value="1"/>
</dbReference>
<comment type="similarity">
    <text evidence="1">Belongs to the AB hydrolase superfamily. Lipase family.</text>
</comment>
<dbReference type="SUPFAM" id="SSF53474">
    <property type="entry name" value="alpha/beta-Hydrolases"/>
    <property type="match status" value="1"/>
</dbReference>
<evidence type="ECO:0000313" key="5">
    <source>
        <dbReference type="Proteomes" id="UP000837857"/>
    </source>
</evidence>
<accession>A0ABN8I7T5</accession>
<dbReference type="Pfam" id="PF04083">
    <property type="entry name" value="Abhydro_lipase"/>
    <property type="match status" value="1"/>
</dbReference>
<protein>
    <recommendedName>
        <fullName evidence="3">Partial AB-hydrolase lipase domain-containing protein</fullName>
    </recommendedName>
</protein>
<sequence>MDTKAILLSICVVFAGHVYATDIPERGGLNFIKLAADYGYVAEQYEIVTEDGYKLQLFHIPGKGKTPVLLMHGIFDSSDTWIARGNASLAIALADRGYDVWAGNCRGNRYGRGHVSLNPDLDAEFWAFTFHEIGYYDLPAIIDTVLNHTAADKVDAVGHSQGNTVFYVLASARPEYNGKVNLLIALAPVCFLNNVPPPLSTVIDRSPMLYEIAKHLNLQELFQENSVFIVTWRKLCPIPIIGYTACILGNVFPIIGYDDEEMEVDFIRTLVEYFPSGSSTKNLYHFAQVAMRGQFARFDYGTEANLVVYNSSAPLEYELSAVSFKVALFVGANDGLSTLDDVAILRQRLPNVVQYLLIPRKKMNHADFLLGRNMGKYLFPYIIDALEKNEGIL</sequence>
<dbReference type="Proteomes" id="UP000837857">
    <property type="component" value="Chromosome 18"/>
</dbReference>